<organism evidence="1 2">
    <name type="scientific">Arthrobacter alpinus</name>
    <dbReference type="NCBI Taxonomy" id="656366"/>
    <lineage>
        <taxon>Bacteria</taxon>
        <taxon>Bacillati</taxon>
        <taxon>Actinomycetota</taxon>
        <taxon>Actinomycetes</taxon>
        <taxon>Micrococcales</taxon>
        <taxon>Micrococcaceae</taxon>
        <taxon>Arthrobacter</taxon>
    </lineage>
</organism>
<protein>
    <submittedName>
        <fullName evidence="1">Uncharacterized protein</fullName>
    </submittedName>
</protein>
<evidence type="ECO:0000313" key="1">
    <source>
        <dbReference type="EMBL" id="SEE69647.1"/>
    </source>
</evidence>
<reference evidence="1 2" key="1">
    <citation type="submission" date="2016-10" db="EMBL/GenBank/DDBJ databases">
        <authorList>
            <person name="de Groot N.N."/>
        </authorList>
    </citation>
    <scope>NUCLEOTIDE SEQUENCE [LARGE SCALE GENOMIC DNA]</scope>
    <source>
        <strain evidence="1 2">DSM 22274</strain>
    </source>
</reference>
<proteinExistence type="predicted"/>
<dbReference type="Proteomes" id="UP000182725">
    <property type="component" value="Unassembled WGS sequence"/>
</dbReference>
<dbReference type="AlphaFoldDB" id="A0A1H5KZ60"/>
<sequence length="196" mass="21220">MGTSTSMMDEAGIKKIKDDGVGRFDLTAASVPKESVGLPPNVNEVAYFATDTDKPVEITLELPQDTLTVSTSDFKMATASRNSYVDTVTWFEQVDGLDALDGAVSAAHERFGFAPTKLAAWEAKNFMADESKGQQSLGMGVKNGTAMYLTVYWKKDSPVQVLQFSALIAPGYYEPEVQAEIAESGRAPIGFELDEQ</sequence>
<dbReference type="EMBL" id="FNTV01000001">
    <property type="protein sequence ID" value="SEE69647.1"/>
    <property type="molecule type" value="Genomic_DNA"/>
</dbReference>
<name>A0A1H5KZ60_9MICC</name>
<accession>A0A1H5KZ60</accession>
<gene>
    <name evidence="1" type="ORF">SAMN04489740_2218</name>
</gene>
<dbReference type="RefSeq" id="WP_139244297.1">
    <property type="nucleotide sequence ID" value="NZ_FNTV01000001.1"/>
</dbReference>
<evidence type="ECO:0000313" key="2">
    <source>
        <dbReference type="Proteomes" id="UP000182725"/>
    </source>
</evidence>